<dbReference type="InterPro" id="IPR011009">
    <property type="entry name" value="Kinase-like_dom_sf"/>
</dbReference>
<evidence type="ECO:0000256" key="7">
    <source>
        <dbReference type="ARBA" id="ARBA00023137"/>
    </source>
</evidence>
<feature type="compositionally biased region" description="Polar residues" evidence="11">
    <location>
        <begin position="250"/>
        <end position="267"/>
    </location>
</feature>
<evidence type="ECO:0000256" key="10">
    <source>
        <dbReference type="ARBA" id="ARBA00051693"/>
    </source>
</evidence>
<evidence type="ECO:0000313" key="13">
    <source>
        <dbReference type="EMBL" id="CBY42909.1"/>
    </source>
</evidence>
<sequence>ALKSLLNFFQRLRMDLGVMIKSRTCPHIVKYLGAVGSDASVWIVMELMLCCFEKILKTTRLPVPVPVLGSLTYSVVSALNYLKEHHSTIHRDVKPSNVLVDLHGNIKLCDFGISGRLVDSQARTRGAGCAAYLSPERIDPERGTYDVRADIWSLGLSLIELATAQFPYSGCKSDFEVCAKILQAEAPELGPSFPEDFREFVRLLCIKNVEKRPKYAQLMKTKFFVANSKRSDRNSTTKNWLESVNFIEPQNQQNPQTNGHSISTNPFLPSKSSSTSTTSHLTQLPLSSNSQIVNGSSNTNSSWFGASAWNDAKPRAQAVHMPQPIRVDRSLFTPVNNSVFVTGRENWTSFGSTPSAPVAINSVPVQIENQSTSKDLISL</sequence>
<feature type="domain" description="Protein kinase" evidence="12">
    <location>
        <begin position="1"/>
        <end position="224"/>
    </location>
</feature>
<evidence type="ECO:0000256" key="9">
    <source>
        <dbReference type="ARBA" id="ARBA00049299"/>
    </source>
</evidence>
<dbReference type="Proteomes" id="UP000011014">
    <property type="component" value="Unassembled WGS sequence"/>
</dbReference>
<accession>E4Z5D1</accession>
<evidence type="ECO:0000256" key="8">
    <source>
        <dbReference type="ARBA" id="ARBA00049014"/>
    </source>
</evidence>
<dbReference type="GO" id="GO:0006950">
    <property type="term" value="P:response to stress"/>
    <property type="evidence" value="ECO:0007669"/>
    <property type="project" value="UniProtKB-ARBA"/>
</dbReference>
<dbReference type="GO" id="GO:0004708">
    <property type="term" value="F:MAP kinase kinase activity"/>
    <property type="evidence" value="ECO:0007669"/>
    <property type="project" value="UniProtKB-EC"/>
</dbReference>
<keyword evidence="7" id="KW-0829">Tyrosine-protein kinase</keyword>
<dbReference type="SMART" id="SM00220">
    <property type="entry name" value="S_TKc"/>
    <property type="match status" value="1"/>
</dbReference>
<dbReference type="InterPro" id="IPR052468">
    <property type="entry name" value="Dual_spec_MAPK_kinase"/>
</dbReference>
<feature type="compositionally biased region" description="Low complexity" evidence="11">
    <location>
        <begin position="268"/>
        <end position="282"/>
    </location>
</feature>
<evidence type="ECO:0000256" key="6">
    <source>
        <dbReference type="ARBA" id="ARBA00022840"/>
    </source>
</evidence>
<keyword evidence="3" id="KW-0808">Transferase</keyword>
<feature type="region of interest" description="Disordered" evidence="11">
    <location>
        <begin position="250"/>
        <end position="282"/>
    </location>
</feature>
<comment type="catalytic activity">
    <reaction evidence="8">
        <text>L-seryl-[protein] + ATP = O-phospho-L-seryl-[protein] + ADP + H(+)</text>
        <dbReference type="Rhea" id="RHEA:17989"/>
        <dbReference type="Rhea" id="RHEA-COMP:9863"/>
        <dbReference type="Rhea" id="RHEA-COMP:11604"/>
        <dbReference type="ChEBI" id="CHEBI:15378"/>
        <dbReference type="ChEBI" id="CHEBI:29999"/>
        <dbReference type="ChEBI" id="CHEBI:30616"/>
        <dbReference type="ChEBI" id="CHEBI:83421"/>
        <dbReference type="ChEBI" id="CHEBI:456216"/>
        <dbReference type="EC" id="2.7.12.2"/>
    </reaction>
</comment>
<keyword evidence="4" id="KW-0547">Nucleotide-binding</keyword>
<evidence type="ECO:0000256" key="1">
    <source>
        <dbReference type="ARBA" id="ARBA00022527"/>
    </source>
</evidence>
<evidence type="ECO:0000259" key="12">
    <source>
        <dbReference type="PROSITE" id="PS50011"/>
    </source>
</evidence>
<dbReference type="PROSITE" id="PS50011">
    <property type="entry name" value="PROTEIN_KINASE_DOM"/>
    <property type="match status" value="1"/>
</dbReference>
<dbReference type="PANTHER" id="PTHR47238">
    <property type="entry name" value="MITOGEN-ACTIVATED PROTEIN KINASE KINASE 5"/>
    <property type="match status" value="1"/>
</dbReference>
<organism evidence="13">
    <name type="scientific">Oikopleura dioica</name>
    <name type="common">Tunicate</name>
    <dbReference type="NCBI Taxonomy" id="34765"/>
    <lineage>
        <taxon>Eukaryota</taxon>
        <taxon>Metazoa</taxon>
        <taxon>Chordata</taxon>
        <taxon>Tunicata</taxon>
        <taxon>Appendicularia</taxon>
        <taxon>Copelata</taxon>
        <taxon>Oikopleuridae</taxon>
        <taxon>Oikopleura</taxon>
    </lineage>
</organism>
<name>E4Z5D1_OIKDI</name>
<dbReference type="EMBL" id="FN657634">
    <property type="protein sequence ID" value="CBY42909.1"/>
    <property type="molecule type" value="Genomic_DNA"/>
</dbReference>
<keyword evidence="6" id="KW-0067">ATP-binding</keyword>
<gene>
    <name evidence="13" type="ORF">GSOID_T00026647001</name>
</gene>
<dbReference type="Pfam" id="PF00069">
    <property type="entry name" value="Pkinase"/>
    <property type="match status" value="1"/>
</dbReference>
<dbReference type="PANTHER" id="PTHR47238:SF2">
    <property type="entry name" value="DUAL SPECIFICITY MITOGEN-ACTIVATED PROTEIN KINASE KINASE HEMIPTEROUS"/>
    <property type="match status" value="1"/>
</dbReference>
<dbReference type="AlphaFoldDB" id="E4Z5D1"/>
<proteinExistence type="predicted"/>
<dbReference type="InterPro" id="IPR000719">
    <property type="entry name" value="Prot_kinase_dom"/>
</dbReference>
<feature type="non-terminal residue" evidence="13">
    <location>
        <position position="1"/>
    </location>
</feature>
<evidence type="ECO:0000256" key="3">
    <source>
        <dbReference type="ARBA" id="ARBA00022679"/>
    </source>
</evidence>
<evidence type="ECO:0000256" key="2">
    <source>
        <dbReference type="ARBA" id="ARBA00022553"/>
    </source>
</evidence>
<dbReference type="GO" id="GO:0004713">
    <property type="term" value="F:protein tyrosine kinase activity"/>
    <property type="evidence" value="ECO:0007669"/>
    <property type="project" value="UniProtKB-KW"/>
</dbReference>
<keyword evidence="2" id="KW-0597">Phosphoprotein</keyword>
<dbReference type="SUPFAM" id="SSF56112">
    <property type="entry name" value="Protein kinase-like (PK-like)"/>
    <property type="match status" value="1"/>
</dbReference>
<keyword evidence="5" id="KW-0418">Kinase</keyword>
<dbReference type="GO" id="GO:0004674">
    <property type="term" value="F:protein serine/threonine kinase activity"/>
    <property type="evidence" value="ECO:0007669"/>
    <property type="project" value="UniProtKB-KW"/>
</dbReference>
<evidence type="ECO:0000256" key="11">
    <source>
        <dbReference type="SAM" id="MobiDB-lite"/>
    </source>
</evidence>
<evidence type="ECO:0000256" key="5">
    <source>
        <dbReference type="ARBA" id="ARBA00022777"/>
    </source>
</evidence>
<dbReference type="Gene3D" id="1.10.510.10">
    <property type="entry name" value="Transferase(Phosphotransferase) domain 1"/>
    <property type="match status" value="1"/>
</dbReference>
<dbReference type="GO" id="GO:0005524">
    <property type="term" value="F:ATP binding"/>
    <property type="evidence" value="ECO:0007669"/>
    <property type="project" value="UniProtKB-KW"/>
</dbReference>
<dbReference type="Gene3D" id="6.10.140.2120">
    <property type="match status" value="1"/>
</dbReference>
<protein>
    <recommendedName>
        <fullName evidence="12">Protein kinase domain-containing protein</fullName>
    </recommendedName>
</protein>
<evidence type="ECO:0000256" key="4">
    <source>
        <dbReference type="ARBA" id="ARBA00022741"/>
    </source>
</evidence>
<comment type="catalytic activity">
    <reaction evidence="10">
        <text>L-tyrosyl-[protein] + ATP = O-phospho-L-tyrosyl-[protein] + ADP + H(+)</text>
        <dbReference type="Rhea" id="RHEA:10596"/>
        <dbReference type="Rhea" id="RHEA-COMP:10136"/>
        <dbReference type="Rhea" id="RHEA-COMP:20101"/>
        <dbReference type="ChEBI" id="CHEBI:15378"/>
        <dbReference type="ChEBI" id="CHEBI:30616"/>
        <dbReference type="ChEBI" id="CHEBI:46858"/>
        <dbReference type="ChEBI" id="CHEBI:61978"/>
        <dbReference type="ChEBI" id="CHEBI:456216"/>
        <dbReference type="EC" id="2.7.12.2"/>
    </reaction>
</comment>
<comment type="catalytic activity">
    <reaction evidence="9">
        <text>L-threonyl-[protein] + ATP = O-phospho-L-threonyl-[protein] + ADP + H(+)</text>
        <dbReference type="Rhea" id="RHEA:46608"/>
        <dbReference type="Rhea" id="RHEA-COMP:11060"/>
        <dbReference type="Rhea" id="RHEA-COMP:11605"/>
        <dbReference type="ChEBI" id="CHEBI:15378"/>
        <dbReference type="ChEBI" id="CHEBI:30013"/>
        <dbReference type="ChEBI" id="CHEBI:30616"/>
        <dbReference type="ChEBI" id="CHEBI:61977"/>
        <dbReference type="ChEBI" id="CHEBI:456216"/>
        <dbReference type="EC" id="2.7.12.2"/>
    </reaction>
</comment>
<keyword evidence="1" id="KW-0723">Serine/threonine-protein kinase</keyword>
<reference evidence="13" key="1">
    <citation type="journal article" date="2010" name="Science">
        <title>Plasticity of animal genome architecture unmasked by rapid evolution of a pelagic tunicate.</title>
        <authorList>
            <person name="Denoeud F."/>
            <person name="Henriet S."/>
            <person name="Mungpakdee S."/>
            <person name="Aury J.M."/>
            <person name="Da Silva C."/>
            <person name="Brinkmann H."/>
            <person name="Mikhaleva J."/>
            <person name="Olsen L.C."/>
            <person name="Jubin C."/>
            <person name="Canestro C."/>
            <person name="Bouquet J.M."/>
            <person name="Danks G."/>
            <person name="Poulain J."/>
            <person name="Campsteijn C."/>
            <person name="Adamski M."/>
            <person name="Cross I."/>
            <person name="Yadetie F."/>
            <person name="Muffato M."/>
            <person name="Louis A."/>
            <person name="Butcher S."/>
            <person name="Tsagkogeorga G."/>
            <person name="Konrad A."/>
            <person name="Singh S."/>
            <person name="Jensen M.F."/>
            <person name="Cong E.H."/>
            <person name="Eikeseth-Otteraa H."/>
            <person name="Noel B."/>
            <person name="Anthouard V."/>
            <person name="Porcel B.M."/>
            <person name="Kachouri-Lafond R."/>
            <person name="Nishino A."/>
            <person name="Ugolini M."/>
            <person name="Chourrout P."/>
            <person name="Nishida H."/>
            <person name="Aasland R."/>
            <person name="Huzurbazar S."/>
            <person name="Westhof E."/>
            <person name="Delsuc F."/>
            <person name="Lehrach H."/>
            <person name="Reinhardt R."/>
            <person name="Weissenbach J."/>
            <person name="Roy S.W."/>
            <person name="Artiguenave F."/>
            <person name="Postlethwait J.H."/>
            <person name="Manak J.R."/>
            <person name="Thompson E.M."/>
            <person name="Jaillon O."/>
            <person name="Du Pasquier L."/>
            <person name="Boudinot P."/>
            <person name="Liberles D.A."/>
            <person name="Volff J.N."/>
            <person name="Philippe H."/>
            <person name="Lenhard B."/>
            <person name="Roest Crollius H."/>
            <person name="Wincker P."/>
            <person name="Chourrout D."/>
        </authorList>
    </citation>
    <scope>NUCLEOTIDE SEQUENCE [LARGE SCALE GENOMIC DNA]</scope>
</reference>